<feature type="transmembrane region" description="Helical" evidence="1">
    <location>
        <begin position="43"/>
        <end position="65"/>
    </location>
</feature>
<organism evidence="3 4">
    <name type="scientific">Alicyclobacillus hesperidum</name>
    <dbReference type="NCBI Taxonomy" id="89784"/>
    <lineage>
        <taxon>Bacteria</taxon>
        <taxon>Bacillati</taxon>
        <taxon>Bacillota</taxon>
        <taxon>Bacilli</taxon>
        <taxon>Bacillales</taxon>
        <taxon>Alicyclobacillaceae</taxon>
        <taxon>Alicyclobacillus</taxon>
    </lineage>
</organism>
<feature type="transmembrane region" description="Helical" evidence="1">
    <location>
        <begin position="77"/>
        <end position="93"/>
    </location>
</feature>
<protein>
    <submittedName>
        <fullName evidence="3">Uncharacterized protein</fullName>
    </submittedName>
</protein>
<keyword evidence="1" id="KW-1133">Transmembrane helix</keyword>
<keyword evidence="1" id="KW-0812">Transmembrane</keyword>
<reference evidence="2" key="3">
    <citation type="submission" date="2023-02" db="EMBL/GenBank/DDBJ databases">
        <title>Proposal of a novel subspecies: Alicyclobacillus hesperidum subspecies aegle.</title>
        <authorList>
            <person name="Goto K."/>
            <person name="Fujii T."/>
            <person name="Yasui K."/>
            <person name="Mochida K."/>
            <person name="Kato-Tanaka Y."/>
            <person name="Morohoshi S."/>
            <person name="An S.Y."/>
            <person name="Kasai H."/>
            <person name="Yokota A."/>
        </authorList>
    </citation>
    <scope>NUCLEOTIDE SEQUENCE</scope>
    <source>
        <strain evidence="2">DSM 12766</strain>
    </source>
</reference>
<dbReference type="EMBL" id="BSRA01000001">
    <property type="protein sequence ID" value="GLV12632.1"/>
    <property type="molecule type" value="Genomic_DNA"/>
</dbReference>
<evidence type="ECO:0000313" key="2">
    <source>
        <dbReference type="EMBL" id="GLV12632.1"/>
    </source>
</evidence>
<evidence type="ECO:0000313" key="4">
    <source>
        <dbReference type="Proteomes" id="UP000182589"/>
    </source>
</evidence>
<sequence length="187" mass="20941">MTTPLSLYYLMPLITALGLWPSIEPGTTRVLYRTAAIATLAEATLFRGCIPQIAVYSLVLITVILRGIQELHICRHISWYSLVLGVITATLAWEWPRFAPFARPFGLSANWFAAICTTILIGFLADRGEVMRTWFISFIVINLLCLIFGQGADLLFTFWAIEAGVQGSLFIRRHILVTWGQKFDDGG</sequence>
<dbReference type="Proteomes" id="UP001157137">
    <property type="component" value="Unassembled WGS sequence"/>
</dbReference>
<evidence type="ECO:0000256" key="1">
    <source>
        <dbReference type="SAM" id="Phobius"/>
    </source>
</evidence>
<feature type="transmembrane region" description="Helical" evidence="1">
    <location>
        <begin position="105"/>
        <end position="125"/>
    </location>
</feature>
<evidence type="ECO:0000313" key="3">
    <source>
        <dbReference type="EMBL" id="SDW96244.1"/>
    </source>
</evidence>
<feature type="transmembrane region" description="Helical" evidence="1">
    <location>
        <begin position="7"/>
        <end position="23"/>
    </location>
</feature>
<feature type="transmembrane region" description="Helical" evidence="1">
    <location>
        <begin position="134"/>
        <end position="161"/>
    </location>
</feature>
<gene>
    <name evidence="2" type="ORF">Heshes_03160</name>
    <name evidence="3" type="ORF">SAMN04489725_12421</name>
</gene>
<keyword evidence="4" id="KW-1185">Reference proteome</keyword>
<dbReference type="RefSeq" id="WP_143027546.1">
    <property type="nucleotide sequence ID" value="NZ_BSRA01000001.1"/>
</dbReference>
<dbReference type="STRING" id="89784.SAMN04489725_12421"/>
<dbReference type="EMBL" id="FNOJ01000024">
    <property type="protein sequence ID" value="SDW96244.1"/>
    <property type="molecule type" value="Genomic_DNA"/>
</dbReference>
<proteinExistence type="predicted"/>
<keyword evidence="1" id="KW-0472">Membrane</keyword>
<dbReference type="Proteomes" id="UP000182589">
    <property type="component" value="Unassembled WGS sequence"/>
</dbReference>
<reference evidence="3" key="2">
    <citation type="submission" date="2016-10" db="EMBL/GenBank/DDBJ databases">
        <authorList>
            <person name="de Groot N.N."/>
        </authorList>
    </citation>
    <scope>NUCLEOTIDE SEQUENCE [LARGE SCALE GENOMIC DNA]</scope>
    <source>
        <strain evidence="3">DSM 12489</strain>
    </source>
</reference>
<reference evidence="4" key="1">
    <citation type="submission" date="2016-10" db="EMBL/GenBank/DDBJ databases">
        <authorList>
            <person name="Varghese N."/>
        </authorList>
    </citation>
    <scope>NUCLEOTIDE SEQUENCE [LARGE SCALE GENOMIC DNA]</scope>
    <source>
        <strain evidence="4">DSM 12489</strain>
    </source>
</reference>
<accession>A0A1H2XUW2</accession>
<dbReference type="AlphaFoldDB" id="A0A1H2XUW2"/>
<name>A0A1H2XUW2_9BACL</name>